<feature type="compositionally biased region" description="Low complexity" evidence="9">
    <location>
        <begin position="92"/>
        <end position="107"/>
    </location>
</feature>
<evidence type="ECO:0000256" key="4">
    <source>
        <dbReference type="ARBA" id="ARBA00022840"/>
    </source>
</evidence>
<comment type="similarity">
    <text evidence="7 8">Belongs to the tRNA nucleotidyltransferase/poly(A) polymerase family.</text>
</comment>
<dbReference type="GO" id="GO:0005524">
    <property type="term" value="F:ATP binding"/>
    <property type="evidence" value="ECO:0007669"/>
    <property type="project" value="UniProtKB-UniRule"/>
</dbReference>
<gene>
    <name evidence="7" type="primary">pcnB</name>
    <name evidence="13" type="ORF">SAMN05444354_12593</name>
</gene>
<proteinExistence type="inferred from homology"/>
<evidence type="ECO:0000313" key="13">
    <source>
        <dbReference type="EMBL" id="SEM90386.1"/>
    </source>
</evidence>
<dbReference type="InterPro" id="IPR002646">
    <property type="entry name" value="PolA_pol_head_dom"/>
</dbReference>
<name>A0A1H8C5Q7_STIAU</name>
<keyword evidence="6 7" id="KW-0804">Transcription</keyword>
<dbReference type="PANTHER" id="PTHR43051">
    <property type="entry name" value="POLYNUCLEOTIDE ADENYLYLTRANSFERASE FAMILY PROTEIN"/>
    <property type="match status" value="1"/>
</dbReference>
<dbReference type="EC" id="2.7.7.19" evidence="7"/>
<evidence type="ECO:0000256" key="1">
    <source>
        <dbReference type="ARBA" id="ARBA00022664"/>
    </source>
</evidence>
<dbReference type="InterPro" id="IPR032828">
    <property type="entry name" value="PolyA_RNA-bd"/>
</dbReference>
<sequence length="590" mass="64483">MRYRRGPQKLQCWGSNAMTRDSTETPPADGPSLPAPDNAREATSPEVLTVSEPATEALPMSDVVPQAESLDLPLPTEPVEPRAEPPEPPPEALAAEAAPPEPEMVAPSTTPTGEPPAIDPLKLDPDALKVVLRLHQHGHQAYLVGGCVRDLLLGRTPKDFDVATSAHPNEVRATFRNCRLIGRRFRLAHVYFKGGKIIEVSTFRANPTELMEPAEEEGAENGNGQGGDDLLITHDNVFGTAEQDARRRDFTINGLFYDVTEGRVIDYVRGRRDLDERYIRTIGDPEIRMREDPVRILRAVRFASKLGLDIESRTYAAMEGAVEDLPRCAPARLLEETFRLIRGGVAAPSLKLLDALDALKILLPPVAAYIRRSRENERTFYAYAEALDRRVAKGEPLDDAILLATLLVPISRAAPPSEESENSDAPPSVARSIEDLLAGFVQSARLPRRIAERCRLLLLAQRTLSGERRRRGAAFRRHPLFGEALTVFELSVEATGEFSEALNTWKSGEVPTARPEAPAGEGEAGRKRRRRRRRRGGRKSGGSEAGSPEAADASSEAGQAEGAEGESSDEDSDGEPDEDSEEPESESSST</sequence>
<feature type="compositionally biased region" description="Basic residues" evidence="9">
    <location>
        <begin position="526"/>
        <end position="538"/>
    </location>
</feature>
<reference evidence="14" key="1">
    <citation type="submission" date="2016-10" db="EMBL/GenBank/DDBJ databases">
        <authorList>
            <person name="Varghese N."/>
            <person name="Submissions S."/>
        </authorList>
    </citation>
    <scope>NUCLEOTIDE SEQUENCE [LARGE SCALE GENOMIC DNA]</scope>
    <source>
        <strain evidence="14">DSM 17044</strain>
    </source>
</reference>
<dbReference type="InterPro" id="IPR025866">
    <property type="entry name" value="PolyA_pol_arg_C_dom"/>
</dbReference>
<dbReference type="GO" id="GO:1990817">
    <property type="term" value="F:poly(A) RNA polymerase activity"/>
    <property type="evidence" value="ECO:0007669"/>
    <property type="project" value="UniProtKB-UniRule"/>
</dbReference>
<protein>
    <recommendedName>
        <fullName evidence="7">Poly(A) polymerase I</fullName>
        <shortName evidence="7">PAP I</shortName>
        <ecNumber evidence="7">2.7.7.19</ecNumber>
    </recommendedName>
</protein>
<dbReference type="Proteomes" id="UP000182719">
    <property type="component" value="Unassembled WGS sequence"/>
</dbReference>
<evidence type="ECO:0000259" key="11">
    <source>
        <dbReference type="Pfam" id="PF12626"/>
    </source>
</evidence>
<comment type="function">
    <text evidence="7">Adds poly(A) tail to the 3' end of many RNAs, which usually targets these RNAs for decay. Plays a significant role in the global control of gene expression, through influencing the rate of transcript degradation, and in the general RNA quality control.</text>
</comment>
<dbReference type="PANTHER" id="PTHR43051:SF1">
    <property type="entry name" value="POLYNUCLEOTIDE ADENYLYLTRANSFERASE FAMILY PROTEIN"/>
    <property type="match status" value="1"/>
</dbReference>
<dbReference type="GO" id="GO:0003723">
    <property type="term" value="F:RNA binding"/>
    <property type="evidence" value="ECO:0007669"/>
    <property type="project" value="UniProtKB-UniRule"/>
</dbReference>
<accession>A0A1H8C5Q7</accession>
<evidence type="ECO:0000259" key="10">
    <source>
        <dbReference type="Pfam" id="PF01743"/>
    </source>
</evidence>
<dbReference type="InterPro" id="IPR043519">
    <property type="entry name" value="NT_sf"/>
</dbReference>
<comment type="catalytic activity">
    <reaction evidence="7">
        <text>RNA(n) + ATP = RNA(n)-3'-adenine ribonucleotide + diphosphate</text>
        <dbReference type="Rhea" id="RHEA:11332"/>
        <dbReference type="Rhea" id="RHEA-COMP:14527"/>
        <dbReference type="Rhea" id="RHEA-COMP:17347"/>
        <dbReference type="ChEBI" id="CHEBI:30616"/>
        <dbReference type="ChEBI" id="CHEBI:33019"/>
        <dbReference type="ChEBI" id="CHEBI:140395"/>
        <dbReference type="ChEBI" id="CHEBI:173115"/>
        <dbReference type="EC" id="2.7.7.19"/>
    </reaction>
</comment>
<dbReference type="GO" id="GO:0006397">
    <property type="term" value="P:mRNA processing"/>
    <property type="evidence" value="ECO:0007669"/>
    <property type="project" value="UniProtKB-KW"/>
</dbReference>
<feature type="domain" description="tRNA nucleotidyltransferase/poly(A) polymerase RNA and SrmB- binding" evidence="12">
    <location>
        <begin position="307"/>
        <end position="368"/>
    </location>
</feature>
<dbReference type="EMBL" id="FOAP01000025">
    <property type="protein sequence ID" value="SEM90386.1"/>
    <property type="molecule type" value="Genomic_DNA"/>
</dbReference>
<feature type="domain" description="Polymerase A arginine-rich C-terminal" evidence="11">
    <location>
        <begin position="426"/>
        <end position="535"/>
    </location>
</feature>
<feature type="domain" description="Poly A polymerase head" evidence="10">
    <location>
        <begin position="141"/>
        <end position="280"/>
    </location>
</feature>
<dbReference type="NCBIfam" id="TIGR01942">
    <property type="entry name" value="pcnB"/>
    <property type="match status" value="1"/>
</dbReference>
<keyword evidence="3 7" id="KW-0547">Nucleotide-binding</keyword>
<dbReference type="Pfam" id="PF12626">
    <property type="entry name" value="PolyA_pol_arg_C"/>
    <property type="match status" value="1"/>
</dbReference>
<evidence type="ECO:0000256" key="5">
    <source>
        <dbReference type="ARBA" id="ARBA00022884"/>
    </source>
</evidence>
<dbReference type="Gene3D" id="3.30.460.10">
    <property type="entry name" value="Beta Polymerase, domain 2"/>
    <property type="match status" value="1"/>
</dbReference>
<evidence type="ECO:0000256" key="8">
    <source>
        <dbReference type="RuleBase" id="RU003953"/>
    </source>
</evidence>
<evidence type="ECO:0000256" key="9">
    <source>
        <dbReference type="SAM" id="MobiDB-lite"/>
    </source>
</evidence>
<feature type="active site" evidence="7">
    <location>
        <position position="161"/>
    </location>
</feature>
<keyword evidence="2 7" id="KW-0808">Transferase</keyword>
<evidence type="ECO:0000256" key="3">
    <source>
        <dbReference type="ARBA" id="ARBA00022741"/>
    </source>
</evidence>
<dbReference type="AlphaFoldDB" id="A0A1H8C5Q7"/>
<keyword evidence="1 7" id="KW-0507">mRNA processing</keyword>
<dbReference type="HAMAP" id="MF_00957">
    <property type="entry name" value="PolyA_pol"/>
    <property type="match status" value="1"/>
</dbReference>
<evidence type="ECO:0000256" key="2">
    <source>
        <dbReference type="ARBA" id="ARBA00022679"/>
    </source>
</evidence>
<feature type="compositionally biased region" description="Acidic residues" evidence="9">
    <location>
        <begin position="563"/>
        <end position="590"/>
    </location>
</feature>
<organism evidence="13 14">
    <name type="scientific">Stigmatella aurantiaca</name>
    <dbReference type="NCBI Taxonomy" id="41"/>
    <lineage>
        <taxon>Bacteria</taxon>
        <taxon>Pseudomonadati</taxon>
        <taxon>Myxococcota</taxon>
        <taxon>Myxococcia</taxon>
        <taxon>Myxococcales</taxon>
        <taxon>Cystobacterineae</taxon>
        <taxon>Archangiaceae</taxon>
        <taxon>Stigmatella</taxon>
    </lineage>
</organism>
<feature type="active site" evidence="7">
    <location>
        <position position="159"/>
    </location>
</feature>
<dbReference type="Pfam" id="PF01743">
    <property type="entry name" value="PolyA_pol"/>
    <property type="match status" value="1"/>
</dbReference>
<evidence type="ECO:0000313" key="14">
    <source>
        <dbReference type="Proteomes" id="UP000182719"/>
    </source>
</evidence>
<feature type="region of interest" description="Disordered" evidence="9">
    <location>
        <begin position="1"/>
        <end position="120"/>
    </location>
</feature>
<dbReference type="Pfam" id="PF12627">
    <property type="entry name" value="PolyA_pol_RNAbd"/>
    <property type="match status" value="1"/>
</dbReference>
<feature type="compositionally biased region" description="Low complexity" evidence="9">
    <location>
        <begin position="545"/>
        <end position="562"/>
    </location>
</feature>
<dbReference type="SUPFAM" id="SSF81891">
    <property type="entry name" value="Poly A polymerase C-terminal region-like"/>
    <property type="match status" value="1"/>
</dbReference>
<dbReference type="GO" id="GO:0043633">
    <property type="term" value="P:polyadenylation-dependent RNA catabolic process"/>
    <property type="evidence" value="ECO:0007669"/>
    <property type="project" value="InterPro"/>
</dbReference>
<dbReference type="InterPro" id="IPR052191">
    <property type="entry name" value="tRNA_ntf/polyA_polymerase_I"/>
</dbReference>
<dbReference type="SUPFAM" id="SSF81301">
    <property type="entry name" value="Nucleotidyltransferase"/>
    <property type="match status" value="1"/>
</dbReference>
<dbReference type="Gene3D" id="1.10.3090.10">
    <property type="entry name" value="cca-adding enzyme, domain 2"/>
    <property type="match status" value="1"/>
</dbReference>
<evidence type="ECO:0000256" key="7">
    <source>
        <dbReference type="HAMAP-Rule" id="MF_00957"/>
    </source>
</evidence>
<dbReference type="InterPro" id="IPR010206">
    <property type="entry name" value="PolA_pol_I"/>
</dbReference>
<evidence type="ECO:0000256" key="6">
    <source>
        <dbReference type="ARBA" id="ARBA00023163"/>
    </source>
</evidence>
<keyword evidence="4 7" id="KW-0067">ATP-binding</keyword>
<dbReference type="CDD" id="cd05398">
    <property type="entry name" value="NT_ClassII-CCAase"/>
    <property type="match status" value="1"/>
</dbReference>
<evidence type="ECO:0000259" key="12">
    <source>
        <dbReference type="Pfam" id="PF12627"/>
    </source>
</evidence>
<feature type="region of interest" description="Disordered" evidence="9">
    <location>
        <begin position="503"/>
        <end position="590"/>
    </location>
</feature>
<keyword evidence="14" id="KW-1185">Reference proteome</keyword>
<feature type="active site" evidence="7">
    <location>
        <position position="249"/>
    </location>
</feature>
<keyword evidence="5 7" id="KW-0694">RNA-binding</keyword>